<dbReference type="OrthoDB" id="10032891at2759"/>
<sequence>MRTPDGWLSEQTHPLNLSKHRRFSKVHGITFNMETGEINFLFQPECVISKDGLFDVNDVKEVLANDITSSTFTLDPPNSECRWHPFQEMKYTPSALSNTNYKNTLLYAGYLLKMISTDIEVCSKPPFQMRQISNGFMKRLPEWLQNKLKPINNKLKLDNLHRFWIEAQKITYQADSNKNRHSNILTYYLGDVKMYVKTQLMQYDEKGHVIGDTNDQSNSNDLVDDSPEAHFARTFTKYYDQIGLYFPELLRLKELLQL</sequence>
<name>A0A814LQW7_9BILA</name>
<comment type="caution">
    <text evidence="1">The sequence shown here is derived from an EMBL/GenBank/DDBJ whole genome shotgun (WGS) entry which is preliminary data.</text>
</comment>
<organism evidence="1 3">
    <name type="scientific">Didymodactylos carnosus</name>
    <dbReference type="NCBI Taxonomy" id="1234261"/>
    <lineage>
        <taxon>Eukaryota</taxon>
        <taxon>Metazoa</taxon>
        <taxon>Spiralia</taxon>
        <taxon>Gnathifera</taxon>
        <taxon>Rotifera</taxon>
        <taxon>Eurotatoria</taxon>
        <taxon>Bdelloidea</taxon>
        <taxon>Philodinida</taxon>
        <taxon>Philodinidae</taxon>
        <taxon>Didymodactylos</taxon>
    </lineage>
</organism>
<dbReference type="EMBL" id="CAJOBC010004619">
    <property type="protein sequence ID" value="CAF3834642.1"/>
    <property type="molecule type" value="Genomic_DNA"/>
</dbReference>
<protein>
    <submittedName>
        <fullName evidence="1">Uncharacterized protein</fullName>
    </submittedName>
</protein>
<gene>
    <name evidence="1" type="ORF">GPM918_LOCUS17080</name>
    <name evidence="2" type="ORF">SRO942_LOCUS17078</name>
</gene>
<dbReference type="EMBL" id="CAJNOQ010004620">
    <property type="protein sequence ID" value="CAF1067100.1"/>
    <property type="molecule type" value="Genomic_DNA"/>
</dbReference>
<evidence type="ECO:0000313" key="1">
    <source>
        <dbReference type="EMBL" id="CAF1067100.1"/>
    </source>
</evidence>
<dbReference type="AlphaFoldDB" id="A0A814LQW7"/>
<accession>A0A814LQW7</accession>
<proteinExistence type="predicted"/>
<keyword evidence="3" id="KW-1185">Reference proteome</keyword>
<dbReference type="Proteomes" id="UP000681722">
    <property type="component" value="Unassembled WGS sequence"/>
</dbReference>
<evidence type="ECO:0000313" key="2">
    <source>
        <dbReference type="EMBL" id="CAF3834642.1"/>
    </source>
</evidence>
<evidence type="ECO:0000313" key="3">
    <source>
        <dbReference type="Proteomes" id="UP000663829"/>
    </source>
</evidence>
<dbReference type="Proteomes" id="UP000663829">
    <property type="component" value="Unassembled WGS sequence"/>
</dbReference>
<reference evidence="1" key="1">
    <citation type="submission" date="2021-02" db="EMBL/GenBank/DDBJ databases">
        <authorList>
            <person name="Nowell W R."/>
        </authorList>
    </citation>
    <scope>NUCLEOTIDE SEQUENCE</scope>
</reference>